<proteinExistence type="inferred from homology"/>
<dbReference type="EMBL" id="GG662828">
    <property type="protein sequence ID" value="EAR89005.2"/>
    <property type="molecule type" value="Genomic_DNA"/>
</dbReference>
<keyword evidence="9" id="KW-0226">DNA condensation</keyword>
<gene>
    <name evidence="12" type="ORF">TTHERM_00554600</name>
</gene>
<evidence type="ECO:0000256" key="11">
    <source>
        <dbReference type="SAM" id="MobiDB-lite"/>
    </source>
</evidence>
<keyword evidence="6" id="KW-0963">Cytoplasm</keyword>
<evidence type="ECO:0000313" key="12">
    <source>
        <dbReference type="EMBL" id="EAR89005.2"/>
    </source>
</evidence>
<dbReference type="InParanoid" id="Q22UG5"/>
<evidence type="ECO:0000256" key="6">
    <source>
        <dbReference type="ARBA" id="ARBA00022490"/>
    </source>
</evidence>
<evidence type="ECO:0000313" key="13">
    <source>
        <dbReference type="Proteomes" id="UP000009168"/>
    </source>
</evidence>
<organism evidence="12 13">
    <name type="scientific">Tetrahymena thermophila (strain SB210)</name>
    <dbReference type="NCBI Taxonomy" id="312017"/>
    <lineage>
        <taxon>Eukaryota</taxon>
        <taxon>Sar</taxon>
        <taxon>Alveolata</taxon>
        <taxon>Ciliophora</taxon>
        <taxon>Intramacronucleata</taxon>
        <taxon>Oligohymenophorea</taxon>
        <taxon>Hymenostomatida</taxon>
        <taxon>Tetrahymenina</taxon>
        <taxon>Tetrahymenidae</taxon>
        <taxon>Tetrahymena</taxon>
    </lineage>
</organism>
<keyword evidence="7" id="KW-0132">Cell division</keyword>
<dbReference type="Pfam" id="PF05786">
    <property type="entry name" value="Cnd2"/>
    <property type="match status" value="2"/>
</dbReference>
<evidence type="ECO:0000256" key="1">
    <source>
        <dbReference type="ARBA" id="ARBA00004286"/>
    </source>
</evidence>
<keyword evidence="8" id="KW-0498">Mitosis</keyword>
<keyword evidence="5" id="KW-0158">Chromosome</keyword>
<feature type="region of interest" description="Disordered" evidence="11">
    <location>
        <begin position="1"/>
        <end position="25"/>
    </location>
</feature>
<comment type="subcellular location">
    <subcellularLocation>
        <location evidence="1">Chromosome</location>
    </subcellularLocation>
    <subcellularLocation>
        <location evidence="2">Cytoplasm</location>
    </subcellularLocation>
</comment>
<dbReference type="GO" id="GO:0051301">
    <property type="term" value="P:cell division"/>
    <property type="evidence" value="ECO:0007669"/>
    <property type="project" value="UniProtKB-KW"/>
</dbReference>
<dbReference type="KEGG" id="tet:TTHERM_00554600"/>
<dbReference type="GeneID" id="7840696"/>
<dbReference type="InterPro" id="IPR022816">
    <property type="entry name" value="Condensin_barren_su2"/>
</dbReference>
<dbReference type="eggNOG" id="KOG2328">
    <property type="taxonomic scope" value="Eukaryota"/>
</dbReference>
<evidence type="ECO:0000256" key="3">
    <source>
        <dbReference type="ARBA" id="ARBA00009471"/>
    </source>
</evidence>
<evidence type="ECO:0000256" key="2">
    <source>
        <dbReference type="ARBA" id="ARBA00004496"/>
    </source>
</evidence>
<dbReference type="Proteomes" id="UP000009168">
    <property type="component" value="Unassembled WGS sequence"/>
</dbReference>
<protein>
    <recommendedName>
        <fullName evidence="4">Condensin complex subunit 2</fullName>
    </recommendedName>
</protein>
<feature type="compositionally biased region" description="Low complexity" evidence="11">
    <location>
        <begin position="9"/>
        <end position="18"/>
    </location>
</feature>
<dbReference type="STRING" id="312017.Q22UG5"/>
<dbReference type="RefSeq" id="XP_001009250.2">
    <property type="nucleotide sequence ID" value="XM_001009250.2"/>
</dbReference>
<dbReference type="GO" id="GO:0003682">
    <property type="term" value="F:chromatin binding"/>
    <property type="evidence" value="ECO:0007669"/>
    <property type="project" value="TreeGrafter"/>
</dbReference>
<dbReference type="OrthoDB" id="362021at2759"/>
<dbReference type="PANTHER" id="PTHR13108:SF9">
    <property type="entry name" value="CONDENSIN COMPLEX SUBUNIT 2"/>
    <property type="match status" value="1"/>
</dbReference>
<keyword evidence="10" id="KW-0131">Cell cycle</keyword>
<evidence type="ECO:0000256" key="8">
    <source>
        <dbReference type="ARBA" id="ARBA00022776"/>
    </source>
</evidence>
<evidence type="ECO:0000256" key="10">
    <source>
        <dbReference type="ARBA" id="ARBA00023306"/>
    </source>
</evidence>
<evidence type="ECO:0000256" key="5">
    <source>
        <dbReference type="ARBA" id="ARBA00022454"/>
    </source>
</evidence>
<dbReference type="GO" id="GO:0005737">
    <property type="term" value="C:cytoplasm"/>
    <property type="evidence" value="ECO:0007669"/>
    <property type="project" value="UniProtKB-SubCell"/>
</dbReference>
<dbReference type="HOGENOM" id="CLU_010510_1_0_1"/>
<keyword evidence="13" id="KW-1185">Reference proteome</keyword>
<evidence type="ECO:0000256" key="9">
    <source>
        <dbReference type="ARBA" id="ARBA00023067"/>
    </source>
</evidence>
<evidence type="ECO:0000256" key="4">
    <source>
        <dbReference type="ARBA" id="ARBA00016065"/>
    </source>
</evidence>
<dbReference type="PANTHER" id="PTHR13108">
    <property type="entry name" value="CONDENSIN COMPLEX SUBUNIT 2"/>
    <property type="match status" value="1"/>
</dbReference>
<dbReference type="GO" id="GO:0007076">
    <property type="term" value="P:mitotic chromosome condensation"/>
    <property type="evidence" value="ECO:0007669"/>
    <property type="project" value="InterPro"/>
</dbReference>
<reference evidence="13" key="1">
    <citation type="journal article" date="2006" name="PLoS Biol.">
        <title>Macronuclear genome sequence of the ciliate Tetrahymena thermophila, a model eukaryote.</title>
        <authorList>
            <person name="Eisen J.A."/>
            <person name="Coyne R.S."/>
            <person name="Wu M."/>
            <person name="Wu D."/>
            <person name="Thiagarajan M."/>
            <person name="Wortman J.R."/>
            <person name="Badger J.H."/>
            <person name="Ren Q."/>
            <person name="Amedeo P."/>
            <person name="Jones K.M."/>
            <person name="Tallon L.J."/>
            <person name="Delcher A.L."/>
            <person name="Salzberg S.L."/>
            <person name="Silva J.C."/>
            <person name="Haas B.J."/>
            <person name="Majoros W.H."/>
            <person name="Farzad M."/>
            <person name="Carlton J.M."/>
            <person name="Smith R.K. Jr."/>
            <person name="Garg J."/>
            <person name="Pearlman R.E."/>
            <person name="Karrer K.M."/>
            <person name="Sun L."/>
            <person name="Manning G."/>
            <person name="Elde N.C."/>
            <person name="Turkewitz A.P."/>
            <person name="Asai D.J."/>
            <person name="Wilkes D.E."/>
            <person name="Wang Y."/>
            <person name="Cai H."/>
            <person name="Collins K."/>
            <person name="Stewart B.A."/>
            <person name="Lee S.R."/>
            <person name="Wilamowska K."/>
            <person name="Weinberg Z."/>
            <person name="Ruzzo W.L."/>
            <person name="Wloga D."/>
            <person name="Gaertig J."/>
            <person name="Frankel J."/>
            <person name="Tsao C.-C."/>
            <person name="Gorovsky M.A."/>
            <person name="Keeling P.J."/>
            <person name="Waller R.F."/>
            <person name="Patron N.J."/>
            <person name="Cherry J.M."/>
            <person name="Stover N.A."/>
            <person name="Krieger C.J."/>
            <person name="del Toro C."/>
            <person name="Ryder H.F."/>
            <person name="Williamson S.C."/>
            <person name="Barbeau R.A."/>
            <person name="Hamilton E.P."/>
            <person name="Orias E."/>
        </authorList>
    </citation>
    <scope>NUCLEOTIDE SEQUENCE [LARGE SCALE GENOMIC DNA]</scope>
    <source>
        <strain evidence="13">SB210</strain>
    </source>
</reference>
<comment type="similarity">
    <text evidence="3">Belongs to the CND2 (condensin subunit 2) family.</text>
</comment>
<sequence length="777" mass="89086">MGKPLSEKQVNSSQNSQNAPNSREKFLGASKKIAKKKKEVSLDLETNQEEGLDSLKLQQQSKKETSKEIIQRRQNLYDREEDEEIEEEYNIEDAKLAKNSNQDKISDIIVGLLLKNKINSKNAFEVPVVNVLDLSDFKNINTDFAWKKLSSTLDAGARIYGYRVDSLHSDTYKIRGGLNRSEVQDIKDANKANDLEDPLEKDEEIEKKLQKKKFKGGESTLEKNLANINATKYDLEFDIDPLFQKTSAKFDDSGAKGLLMNAIGIDSDVSILLDSSKQQQLWKRRKQKKATYGEIASLNSGKPTNYESIFKCQLCPEMTNLALDMRNNSKQIFDVSRIRENRRTNFLISTNSEISMQNKLINEIEEGEREIMQEIDAAILNQVDDYLEPLEKEQILLQDNPASFNAANLSNSFNHNLITTNPHGYDDYNDQIIPEQDDIPLEDVYNEKNALNLDKFNSIEEEHDNTITALIGGGAATLNTSMNSQSMKPLNFLNLEDKLQTIGFGKEYMNGSSIKNWMQPDAWKLPKKQNIKIRIQDLLPELNIFRSKKLKQKGECEIDFDISNEEDFDQVVDPDPINVDKYKSSYSQEIGMLPKDYHISKQLLSSFGFKDPATIFHRSRLGSELDEDDLNNDTIDYYDYNGDNRILPVNTHVPSTMSKVLNEIAEKQAIKAKNQMPIKELKTKLWDKLEKKIPMTSTTGQSQNDSLFIQKRVEVEEEEIHFSDVYDQLPDLIGLQNRSRVSLQTCFVTILHLANEKTLRFERTEREGDFKISRDQN</sequence>
<accession>Q22UG5</accession>
<dbReference type="GO" id="GO:0000796">
    <property type="term" value="C:condensin complex"/>
    <property type="evidence" value="ECO:0007669"/>
    <property type="project" value="InterPro"/>
</dbReference>
<evidence type="ECO:0000256" key="7">
    <source>
        <dbReference type="ARBA" id="ARBA00022618"/>
    </source>
</evidence>
<name>Q22UG5_TETTS</name>
<dbReference type="AlphaFoldDB" id="Q22UG5"/>